<feature type="transmembrane region" description="Helical" evidence="1">
    <location>
        <begin position="84"/>
        <end position="103"/>
    </location>
</feature>
<feature type="transmembrane region" description="Helical" evidence="1">
    <location>
        <begin position="332"/>
        <end position="350"/>
    </location>
</feature>
<feature type="transmembrane region" description="Helical" evidence="1">
    <location>
        <begin position="109"/>
        <end position="127"/>
    </location>
</feature>
<comment type="caution">
    <text evidence="2">The sequence shown here is derived from an EMBL/GenBank/DDBJ whole genome shotgun (WGS) entry which is preliminary data.</text>
</comment>
<feature type="transmembrane region" description="Helical" evidence="1">
    <location>
        <begin position="139"/>
        <end position="157"/>
    </location>
</feature>
<dbReference type="Pfam" id="PF05940">
    <property type="entry name" value="NnrS"/>
    <property type="match status" value="1"/>
</dbReference>
<dbReference type="InterPro" id="IPR010266">
    <property type="entry name" value="NnrS"/>
</dbReference>
<feature type="transmembrane region" description="Helical" evidence="1">
    <location>
        <begin position="298"/>
        <end position="320"/>
    </location>
</feature>
<evidence type="ECO:0000313" key="3">
    <source>
        <dbReference type="Proteomes" id="UP001203880"/>
    </source>
</evidence>
<feature type="transmembrane region" description="Helical" evidence="1">
    <location>
        <begin position="356"/>
        <end position="383"/>
    </location>
</feature>
<keyword evidence="1" id="KW-0472">Membrane</keyword>
<feature type="transmembrane region" description="Helical" evidence="1">
    <location>
        <begin position="50"/>
        <end position="72"/>
    </location>
</feature>
<evidence type="ECO:0000256" key="1">
    <source>
        <dbReference type="SAM" id="Phobius"/>
    </source>
</evidence>
<dbReference type="EMBL" id="JAMFMB010000003">
    <property type="protein sequence ID" value="MCL6282589.1"/>
    <property type="molecule type" value="Genomic_DNA"/>
</dbReference>
<keyword evidence="1" id="KW-1133">Transmembrane helix</keyword>
<sequence length="393" mass="41912">MGVVNRLFSEGFRVFFLAAGLYALFTGLVWELFLSGLDAAPVLGPPPVMWHAHEMIFGYASAAIGGFFLTAVPSWTNTQGARQGFIALAAALWLAGRLAIWYAAALPPLLVAVVDLAFLPILALKILTQLLKRPKPQNVMFLLFLVYLWVSNLLVHLEWLGVTDDTAAAGLRGGLITLCALIAVLGGRVTPAFTRNAMKRAGVPEVNWPSSHKVIERLSLVCALALPPLTMLSAPDWLIGSVALLFGGVQGVRIMRWGGAWCWNQPILLALHLGMAMLALGMILTGLARFGIGNELAGLHVLGIGCVGGMTLAVMSRAALGHSGRALIAPRPMAVGYALITLAAFTRWAGVELDIFYLPALLATGGLWIAAFGLFLFALWPALIGPRVPVPAR</sequence>
<keyword evidence="3" id="KW-1185">Reference proteome</keyword>
<feature type="transmembrane region" description="Helical" evidence="1">
    <location>
        <begin position="267"/>
        <end position="292"/>
    </location>
</feature>
<gene>
    <name evidence="2" type="ORF">M3P21_03520</name>
</gene>
<feature type="transmembrane region" description="Helical" evidence="1">
    <location>
        <begin position="12"/>
        <end position="30"/>
    </location>
</feature>
<proteinExistence type="predicted"/>
<organism evidence="2 3">
    <name type="scientific">Ruegeria spongiae</name>
    <dbReference type="NCBI Taxonomy" id="2942209"/>
    <lineage>
        <taxon>Bacteria</taxon>
        <taxon>Pseudomonadati</taxon>
        <taxon>Pseudomonadota</taxon>
        <taxon>Alphaproteobacteria</taxon>
        <taxon>Rhodobacterales</taxon>
        <taxon>Roseobacteraceae</taxon>
        <taxon>Ruegeria</taxon>
    </lineage>
</organism>
<keyword evidence="1" id="KW-0812">Transmembrane</keyword>
<evidence type="ECO:0000313" key="2">
    <source>
        <dbReference type="EMBL" id="MCL6282589.1"/>
    </source>
</evidence>
<name>A0ABT0Q0X6_9RHOB</name>
<dbReference type="Proteomes" id="UP001203880">
    <property type="component" value="Unassembled WGS sequence"/>
</dbReference>
<protein>
    <submittedName>
        <fullName evidence="2">NnrS family protein</fullName>
    </submittedName>
</protein>
<feature type="transmembrane region" description="Helical" evidence="1">
    <location>
        <begin position="169"/>
        <end position="193"/>
    </location>
</feature>
<dbReference type="RefSeq" id="WP_249706839.1">
    <property type="nucleotide sequence ID" value="NZ_JAMFMB010000003.1"/>
</dbReference>
<accession>A0ABT0Q0X6</accession>
<reference evidence="2" key="1">
    <citation type="submission" date="2022-05" db="EMBL/GenBank/DDBJ databases">
        <authorList>
            <person name="Park J.-S."/>
        </authorList>
    </citation>
    <scope>NUCLEOTIDE SEQUENCE</scope>
    <source>
        <strain evidence="2">2012CJ41-6</strain>
    </source>
</reference>